<keyword evidence="3" id="KW-1003">Cell membrane</keyword>
<name>A0A511JAZ5_9CELL</name>
<evidence type="ECO:0000256" key="6">
    <source>
        <dbReference type="ARBA" id="ARBA00023136"/>
    </source>
</evidence>
<proteinExistence type="inferred from homology"/>
<reference evidence="9 10" key="1">
    <citation type="submission" date="2019-07" db="EMBL/GenBank/DDBJ databases">
        <title>Whole genome shotgun sequence of Cellulomonas composti NBRC 100758.</title>
        <authorList>
            <person name="Hosoyama A."/>
            <person name="Uohara A."/>
            <person name="Ohji S."/>
            <person name="Ichikawa N."/>
        </authorList>
    </citation>
    <scope>NUCLEOTIDE SEQUENCE [LARGE SCALE GENOMIC DNA]</scope>
    <source>
        <strain evidence="9 10">NBRC 100758</strain>
    </source>
</reference>
<comment type="caution">
    <text evidence="9">The sequence shown here is derived from an EMBL/GenBank/DDBJ whole genome shotgun (WGS) entry which is preliminary data.</text>
</comment>
<dbReference type="Pfam" id="PF01757">
    <property type="entry name" value="Acyl_transf_3"/>
    <property type="match status" value="1"/>
</dbReference>
<keyword evidence="10" id="KW-1185">Reference proteome</keyword>
<comment type="similarity">
    <text evidence="2">Belongs to the acyltransferase 3 family.</text>
</comment>
<keyword evidence="6 7" id="KW-0472">Membrane</keyword>
<dbReference type="EMBL" id="BJWG01000006">
    <property type="protein sequence ID" value="GEL94959.1"/>
    <property type="molecule type" value="Genomic_DNA"/>
</dbReference>
<sequence>MTDARARERAPVAVAPRGVRLEWIDAARGYSVAAVVLAHVVLWHAADPGVPVADVGASLWDRVYSVLGSVRMPVLLAVSGLVVAGRVRAGFRAGGLTVRVARNYYLYVVWLLIYAVFYAVVREPGLPHRVDGPLDVLRQLVVPGTTLWYVFALAVYIAVLGALYRAPAWAVLGGLAVLSVVTATFTTSDQVWSKVPELAVFFAIGVYGSGVLRRLAERASVPLAFAAAFVAAGVTALGRFTAGHDVAGAVLSLARGTAFLVVAVLVVVLAVRWNPVRRLGLALGRQTLPIYVLHPLWIALLIVAAGSVGHDVEAAVLGSTLGAILYPAVVGSVVVALCLAVGTGVRRVGLQVPLFAMPARWSQAFERADARTAEPHER</sequence>
<dbReference type="PANTHER" id="PTHR40074">
    <property type="entry name" value="O-ACETYLTRANSFERASE WECH"/>
    <property type="match status" value="1"/>
</dbReference>
<feature type="transmembrane region" description="Helical" evidence="7">
    <location>
        <begin position="291"/>
        <end position="309"/>
    </location>
</feature>
<evidence type="ECO:0000256" key="5">
    <source>
        <dbReference type="ARBA" id="ARBA00022989"/>
    </source>
</evidence>
<dbReference type="GO" id="GO:0009246">
    <property type="term" value="P:enterobacterial common antigen biosynthetic process"/>
    <property type="evidence" value="ECO:0007669"/>
    <property type="project" value="TreeGrafter"/>
</dbReference>
<evidence type="ECO:0000313" key="9">
    <source>
        <dbReference type="EMBL" id="GEL94959.1"/>
    </source>
</evidence>
<evidence type="ECO:0000256" key="1">
    <source>
        <dbReference type="ARBA" id="ARBA00004651"/>
    </source>
</evidence>
<feature type="transmembrane region" description="Helical" evidence="7">
    <location>
        <begin position="168"/>
        <end position="186"/>
    </location>
</feature>
<evidence type="ECO:0000259" key="8">
    <source>
        <dbReference type="Pfam" id="PF01757"/>
    </source>
</evidence>
<gene>
    <name evidence="9" type="ORF">CCO02nite_16170</name>
</gene>
<feature type="transmembrane region" description="Helical" evidence="7">
    <location>
        <begin position="66"/>
        <end position="84"/>
    </location>
</feature>
<feature type="transmembrane region" description="Helical" evidence="7">
    <location>
        <begin position="315"/>
        <end position="341"/>
    </location>
</feature>
<dbReference type="InterPro" id="IPR002656">
    <property type="entry name" value="Acyl_transf_3_dom"/>
</dbReference>
<keyword evidence="4 7" id="KW-0812">Transmembrane</keyword>
<feature type="domain" description="Acyltransferase 3" evidence="8">
    <location>
        <begin position="22"/>
        <end position="340"/>
    </location>
</feature>
<evidence type="ECO:0000313" key="10">
    <source>
        <dbReference type="Proteomes" id="UP000321720"/>
    </source>
</evidence>
<feature type="transmembrane region" description="Helical" evidence="7">
    <location>
        <begin position="27"/>
        <end position="46"/>
    </location>
</feature>
<feature type="transmembrane region" description="Helical" evidence="7">
    <location>
        <begin position="198"/>
        <end position="216"/>
    </location>
</feature>
<evidence type="ECO:0000256" key="7">
    <source>
        <dbReference type="SAM" id="Phobius"/>
    </source>
</evidence>
<accession>A0A511JAZ5</accession>
<protein>
    <recommendedName>
        <fullName evidence="8">Acyltransferase 3 domain-containing protein</fullName>
    </recommendedName>
</protein>
<keyword evidence="5 7" id="KW-1133">Transmembrane helix</keyword>
<feature type="transmembrane region" description="Helical" evidence="7">
    <location>
        <begin position="248"/>
        <end position="271"/>
    </location>
</feature>
<feature type="transmembrane region" description="Helical" evidence="7">
    <location>
        <begin position="141"/>
        <end position="161"/>
    </location>
</feature>
<evidence type="ECO:0000256" key="4">
    <source>
        <dbReference type="ARBA" id="ARBA00022692"/>
    </source>
</evidence>
<dbReference type="GO" id="GO:0016413">
    <property type="term" value="F:O-acetyltransferase activity"/>
    <property type="evidence" value="ECO:0007669"/>
    <property type="project" value="TreeGrafter"/>
</dbReference>
<comment type="subcellular location">
    <subcellularLocation>
        <location evidence="1">Cell membrane</location>
        <topology evidence="1">Multi-pass membrane protein</topology>
    </subcellularLocation>
</comment>
<dbReference type="AlphaFoldDB" id="A0A511JAZ5"/>
<dbReference type="PANTHER" id="PTHR40074:SF2">
    <property type="entry name" value="O-ACETYLTRANSFERASE WECH"/>
    <property type="match status" value="1"/>
</dbReference>
<feature type="transmembrane region" description="Helical" evidence="7">
    <location>
        <begin position="104"/>
        <end position="121"/>
    </location>
</feature>
<dbReference type="Proteomes" id="UP000321720">
    <property type="component" value="Unassembled WGS sequence"/>
</dbReference>
<evidence type="ECO:0000256" key="3">
    <source>
        <dbReference type="ARBA" id="ARBA00022475"/>
    </source>
</evidence>
<evidence type="ECO:0000256" key="2">
    <source>
        <dbReference type="ARBA" id="ARBA00007400"/>
    </source>
</evidence>
<dbReference type="RefSeq" id="WP_146842626.1">
    <property type="nucleotide sequence ID" value="NZ_BJWG01000006.1"/>
</dbReference>
<feature type="transmembrane region" description="Helical" evidence="7">
    <location>
        <begin position="223"/>
        <end position="242"/>
    </location>
</feature>
<organism evidence="9 10">
    <name type="scientific">Cellulomonas composti</name>
    <dbReference type="NCBI Taxonomy" id="266130"/>
    <lineage>
        <taxon>Bacteria</taxon>
        <taxon>Bacillati</taxon>
        <taxon>Actinomycetota</taxon>
        <taxon>Actinomycetes</taxon>
        <taxon>Micrococcales</taxon>
        <taxon>Cellulomonadaceae</taxon>
        <taxon>Cellulomonas</taxon>
    </lineage>
</organism>
<dbReference type="OrthoDB" id="4394033at2"/>
<dbReference type="GO" id="GO:0005886">
    <property type="term" value="C:plasma membrane"/>
    <property type="evidence" value="ECO:0007669"/>
    <property type="project" value="UniProtKB-SubCell"/>
</dbReference>